<organism evidence="2 3">
    <name type="scientific">Polaribacter ponticola</name>
    <dbReference type="NCBI Taxonomy" id="2978475"/>
    <lineage>
        <taxon>Bacteria</taxon>
        <taxon>Pseudomonadati</taxon>
        <taxon>Bacteroidota</taxon>
        <taxon>Flavobacteriia</taxon>
        <taxon>Flavobacteriales</taxon>
        <taxon>Flavobacteriaceae</taxon>
    </lineage>
</organism>
<gene>
    <name evidence="2" type="ORF">N5A56_009735</name>
</gene>
<dbReference type="EMBL" id="JAOSLC020000003">
    <property type="protein sequence ID" value="MDD7914682.1"/>
    <property type="molecule type" value="Genomic_DNA"/>
</dbReference>
<evidence type="ECO:0000256" key="1">
    <source>
        <dbReference type="SAM" id="MobiDB-lite"/>
    </source>
</evidence>
<evidence type="ECO:0000313" key="2">
    <source>
        <dbReference type="EMBL" id="MDD7914682.1"/>
    </source>
</evidence>
<dbReference type="Proteomes" id="UP001151478">
    <property type="component" value="Unassembled WGS sequence"/>
</dbReference>
<comment type="caution">
    <text evidence="2">The sequence shown here is derived from an EMBL/GenBank/DDBJ whole genome shotgun (WGS) entry which is preliminary data.</text>
</comment>
<accession>A0ABT5S983</accession>
<proteinExistence type="predicted"/>
<dbReference type="RefSeq" id="WP_265725288.1">
    <property type="nucleotide sequence ID" value="NZ_JAOSLC020000003.1"/>
</dbReference>
<sequence>MSKWLLRKTSGSRAKHKTKGDFSNNRNGKSDDLEYLPKRESMQGKNAKNTFLDTGLVYRWLQSKVGENFDTVYSEFLTRIQPKYLDEYRNCIFYYLEPSKTVVFEDGITFGTLHDARVALPYGKKKLYVDPVSNLIKKV</sequence>
<name>A0ABT5S983_9FLAO</name>
<feature type="region of interest" description="Disordered" evidence="1">
    <location>
        <begin position="1"/>
        <end position="36"/>
    </location>
</feature>
<protein>
    <submittedName>
        <fullName evidence="2">Uncharacterized protein</fullName>
    </submittedName>
</protein>
<evidence type="ECO:0000313" key="3">
    <source>
        <dbReference type="Proteomes" id="UP001151478"/>
    </source>
</evidence>
<keyword evidence="3" id="KW-1185">Reference proteome</keyword>
<reference evidence="2" key="1">
    <citation type="submission" date="2023-02" db="EMBL/GenBank/DDBJ databases">
        <title>Polaribacter ponticola sp. nov., isolated from seawater.</title>
        <authorList>
            <person name="Baek J.H."/>
            <person name="Kim J.M."/>
            <person name="Choi D.G."/>
            <person name="Jeon C.O."/>
        </authorList>
    </citation>
    <scope>NUCLEOTIDE SEQUENCE</scope>
    <source>
        <strain evidence="2">MSW5</strain>
    </source>
</reference>